<dbReference type="SMART" id="SM00320">
    <property type="entry name" value="WD40"/>
    <property type="match status" value="2"/>
</dbReference>
<dbReference type="GO" id="GO:0005930">
    <property type="term" value="C:axoneme"/>
    <property type="evidence" value="ECO:0007669"/>
    <property type="project" value="TreeGrafter"/>
</dbReference>
<gene>
    <name evidence="8" type="ORF">J8273_5434</name>
</gene>
<feature type="region of interest" description="Disordered" evidence="7">
    <location>
        <begin position="146"/>
        <end position="174"/>
    </location>
</feature>
<dbReference type="GO" id="GO:0036064">
    <property type="term" value="C:ciliary basal body"/>
    <property type="evidence" value="ECO:0007669"/>
    <property type="project" value="TreeGrafter"/>
</dbReference>
<organism evidence="8 9">
    <name type="scientific">Carpediemonas membranifera</name>
    <dbReference type="NCBI Taxonomy" id="201153"/>
    <lineage>
        <taxon>Eukaryota</taxon>
        <taxon>Metamonada</taxon>
        <taxon>Carpediemonas-like organisms</taxon>
        <taxon>Carpediemonas</taxon>
    </lineage>
</organism>
<name>A0A8J6ARV6_9EUKA</name>
<keyword evidence="9" id="KW-1185">Reference proteome</keyword>
<protein>
    <submittedName>
        <fullName evidence="8">Intraflagellar transport</fullName>
    </submittedName>
</protein>
<evidence type="ECO:0000256" key="2">
    <source>
        <dbReference type="ARBA" id="ARBA00022473"/>
    </source>
</evidence>
<comment type="caution">
    <text evidence="8">The sequence shown here is derived from an EMBL/GenBank/DDBJ whole genome shotgun (WGS) entry which is preliminary data.</text>
</comment>
<keyword evidence="3" id="KW-0853">WD repeat</keyword>
<keyword evidence="4" id="KW-0677">Repeat</keyword>
<dbReference type="PANTHER" id="PTHR15722:SF2">
    <property type="entry name" value="INTRAFLAGELLAR TRANSPORT PROTEIN 172 HOMOLOG"/>
    <property type="match status" value="1"/>
</dbReference>
<keyword evidence="6" id="KW-0966">Cell projection</keyword>
<dbReference type="Proteomes" id="UP000717585">
    <property type="component" value="Unassembled WGS sequence"/>
</dbReference>
<evidence type="ECO:0000313" key="9">
    <source>
        <dbReference type="Proteomes" id="UP000717585"/>
    </source>
</evidence>
<comment type="subcellular location">
    <subcellularLocation>
        <location evidence="1">Cell projection</location>
        <location evidence="1">Cilium</location>
    </subcellularLocation>
</comment>
<dbReference type="InterPro" id="IPR011990">
    <property type="entry name" value="TPR-like_helical_dom_sf"/>
</dbReference>
<evidence type="ECO:0000256" key="7">
    <source>
        <dbReference type="SAM" id="MobiDB-lite"/>
    </source>
</evidence>
<dbReference type="InterPro" id="IPR001680">
    <property type="entry name" value="WD40_rpt"/>
</dbReference>
<evidence type="ECO:0000256" key="6">
    <source>
        <dbReference type="ARBA" id="ARBA00023273"/>
    </source>
</evidence>
<accession>A0A8J6ARV6</accession>
<dbReference type="SUPFAM" id="SSF48452">
    <property type="entry name" value="TPR-like"/>
    <property type="match status" value="1"/>
</dbReference>
<keyword evidence="5" id="KW-0969">Cilium</keyword>
<dbReference type="SUPFAM" id="SSF101908">
    <property type="entry name" value="Putative isomerase YbhE"/>
    <property type="match status" value="1"/>
</dbReference>
<keyword evidence="2" id="KW-0217">Developmental protein</keyword>
<reference evidence="8" key="1">
    <citation type="submission" date="2021-05" db="EMBL/GenBank/DDBJ databases">
        <title>A free-living protist that lacks canonical eukaryotic 1 DNA replication and segregation systems.</title>
        <authorList>
            <person name="Salas-Leiva D.E."/>
            <person name="Tromer E.C."/>
            <person name="Curtis B.A."/>
            <person name="Jerlstrom-Hultqvist J."/>
            <person name="Kolisko M."/>
            <person name="Yi Z."/>
            <person name="Salas-Leiva J.S."/>
            <person name="Gallot-Lavallee L."/>
            <person name="Kops G.J.P.L."/>
            <person name="Archibald J.M."/>
            <person name="Simpson A.G.B."/>
            <person name="Roger A.J."/>
        </authorList>
    </citation>
    <scope>NUCLEOTIDE SEQUENCE</scope>
    <source>
        <strain evidence="8">BICM</strain>
    </source>
</reference>
<evidence type="ECO:0000256" key="3">
    <source>
        <dbReference type="ARBA" id="ARBA00022574"/>
    </source>
</evidence>
<sequence length="1723" mass="184715">MKLSRRNNSALYVPKKRAGVLDLTFTSSDRIFMGTSNTVGTETRITILNPKGSKIRESVFASKDKKGQAAAPRIVQCCPTNQRMVAVVTSDVISIYDVGTGTDPDYKPKKVGSIDESNVIAMIWTTRGAGSTVDCIYIATRNGDVKRIDNPTQSRSGRSDNRTTTTLYGASSTVSGRPLSPVNCLAVSPDGHTVYSGHWRREIVAYDVVTESLTLVGLHPSPPVAIAPTRDGQVAAISGDAKDPNLYLHSTTRAAPLVVRLDVPTPTLLSLCGPRSGDSVVVCAPDSIFVVAPVVGEWRVDKTIPFSGMGAIPACAFSLDSSALVVGSSTGVVELFDVCVAHTVSQGFDVLFRADNRVEIKGREGDPRAVTIASHHRTLSRVRVHRSLDTIATAFGGDTPQTPRSVIFANLDTGVVIEAPWSAPDVRFILDTPGIAIMFVPGDVGTSGDIYVIDISGEAAVDPADAVLGPAHTPRRNRSLISALGATLDGLPQMAVAHVGDVGAKTIIVTNISACLEHTRYTHVRPVRWLELNATARQMLFQDVSGAVWVLGIGEDMLTQPTVAQLSQQATYVQWVPGTDVVVAQCGPAVHTWYSLGATRADVTPLRDDGCVVDIERSEHSTEVVVECPDGREYRVPLDDTLIRFNTAMASDALEQAAASLPTDSSASQAKGMWRQLLARAIALRNLPVAIQAAAASHASADLHYLEACVKTEIDAFEGTSSDRSRLLDARMALMDREQVDYGVRALVGIGKYQEAIDVYVTLGQYPKALSLAAELGLPADTTDALKQQYLTLLESTKQFIRIGEMREAEHAYVDAVATYLRGGAPHIAARLIMSGRASMTPDAQASFVDQICAMLESRSQFKELGQFYEYLGRNDDAFRLYKRGNVYPLAIKLARDGQGVVTRPEFNQLLSAYGRQLARQGQPAKAVTLFEEAGDTVGAVDSAIAANQISKAEDLLARHAIDERSRSTFTAQYIALAEHYEGKKNLVMAEGAFVNAGQVRRAVLMHVGAGDVSSAISVANRMPEAERRAVLREVAGARARARLFDDAKALYSAAGDVDAIIGMFKAAAMFDQCIAAINANYAGTRRAALVADVARDCVQLGRLSDARRMYLIAGLHEEAITMYKGLGKWTEAIDVAQQADPAVLRKLAFEYGVQEGSRGLTAVGLVGPAVQHAIDHGDFAKAELFAENSPELKAEICLGRARHLENEGLVEEAQEQFIAGGKPEEAVHMWVHLGQFDSALKVAGSHAPGMVTEVKQGMAAHYAASNHASDLNKAVELFVELNEHDKALEVYTSRGMTAQALLLAQRHVQLQHHVDSMQTETRAQPRVERRAVQPSTVMAEAEASLTGVVRSGDVAHALGIIRGTSVPAEELNAAAAAARRTDEVSHSVVAFAIGSKLTEMGLYGDAINAITDVAISAEAESVAVITRLADAVIRQEFPLTENDAVSPALVEYELAMPGLLRVVNAAGLADSPDKAHRDLAGVVLCEAMRVRFSPNIAENLAVDADDDEALALAAKAALSALEFAGTLLPIDRAYFFATLLCIRAGRLDHDLAPTFKSMAFFVGNRYRDVHALANHSPDVTYLDNADVQDACINWPMVGIDSGAGVSVVSVPFINDDEYADRDAPSLRIFDDIWGAVDDLMIDAGDPPQQPCESCYAEHYAFNTVCPHCGFARPRSSLSGAPITPPETVCGSCGARSGRREWNLVASRGGECSVCGESAVARH</sequence>
<evidence type="ECO:0000256" key="4">
    <source>
        <dbReference type="ARBA" id="ARBA00022737"/>
    </source>
</evidence>
<dbReference type="GO" id="GO:0030992">
    <property type="term" value="C:intraciliary transport particle B"/>
    <property type="evidence" value="ECO:0007669"/>
    <property type="project" value="TreeGrafter"/>
</dbReference>
<dbReference type="Gene3D" id="1.25.40.10">
    <property type="entry name" value="Tetratricopeptide repeat domain"/>
    <property type="match status" value="1"/>
</dbReference>
<evidence type="ECO:0000313" key="8">
    <source>
        <dbReference type="EMBL" id="KAG9392443.1"/>
    </source>
</evidence>
<dbReference type="InterPro" id="IPR015943">
    <property type="entry name" value="WD40/YVTN_repeat-like_dom_sf"/>
</dbReference>
<dbReference type="OrthoDB" id="2186662at2759"/>
<dbReference type="PANTHER" id="PTHR15722">
    <property type="entry name" value="IFT140/172-RELATED"/>
    <property type="match status" value="1"/>
</dbReference>
<proteinExistence type="predicted"/>
<dbReference type="Gene3D" id="1.25.40.470">
    <property type="match status" value="2"/>
</dbReference>
<feature type="compositionally biased region" description="Polar residues" evidence="7">
    <location>
        <begin position="150"/>
        <end position="174"/>
    </location>
</feature>
<evidence type="ECO:0000256" key="1">
    <source>
        <dbReference type="ARBA" id="ARBA00004138"/>
    </source>
</evidence>
<evidence type="ECO:0000256" key="5">
    <source>
        <dbReference type="ARBA" id="ARBA00023069"/>
    </source>
</evidence>
<dbReference type="EMBL" id="JAHDYR010000038">
    <property type="protein sequence ID" value="KAG9392443.1"/>
    <property type="molecule type" value="Genomic_DNA"/>
</dbReference>
<dbReference type="Gene3D" id="2.130.10.10">
    <property type="entry name" value="YVTN repeat-like/Quinoprotein amine dehydrogenase"/>
    <property type="match status" value="1"/>
</dbReference>
<dbReference type="GO" id="GO:0042073">
    <property type="term" value="P:intraciliary transport"/>
    <property type="evidence" value="ECO:0007669"/>
    <property type="project" value="TreeGrafter"/>
</dbReference>